<feature type="binding site" evidence="6">
    <location>
        <position position="127"/>
    </location>
    <ligand>
        <name>S-adenosyl-L-methionine</name>
        <dbReference type="ChEBI" id="CHEBI:59789"/>
    </ligand>
</feature>
<dbReference type="AlphaFoldDB" id="A0A7C2EJM0"/>
<organism evidence="8">
    <name type="scientific">Ammonifex degensii</name>
    <dbReference type="NCBI Taxonomy" id="42838"/>
    <lineage>
        <taxon>Bacteria</taxon>
        <taxon>Bacillati</taxon>
        <taxon>Bacillota</taxon>
        <taxon>Clostridia</taxon>
        <taxon>Thermoanaerobacterales</taxon>
        <taxon>Thermoanaerobacteraceae</taxon>
        <taxon>Ammonifex</taxon>
    </lineage>
</organism>
<proteinExistence type="inferred from homology"/>
<name>A0A7C2EJM0_9THEO</name>
<feature type="binding site" evidence="6">
    <location>
        <position position="172"/>
    </location>
    <ligand>
        <name>S-adenosyl-L-methionine</name>
        <dbReference type="ChEBI" id="CHEBI:59789"/>
    </ligand>
</feature>
<comment type="subunit">
    <text evidence="5">Homotetramer composed of a dimer of dimers.</text>
</comment>
<feature type="domain" description="tRNA (adenine(58)-N(1))-methyltransferase catalytic subunit TRM61 C-terminal" evidence="7">
    <location>
        <begin position="59"/>
        <end position="230"/>
    </location>
</feature>
<evidence type="ECO:0000256" key="2">
    <source>
        <dbReference type="ARBA" id="ARBA00022679"/>
    </source>
</evidence>
<evidence type="ECO:0000256" key="6">
    <source>
        <dbReference type="PIRSR" id="PIRSR017269-1"/>
    </source>
</evidence>
<dbReference type="PANTHER" id="PTHR12133">
    <property type="entry name" value="TRNA (ADENINE(58)-N(1))-METHYLTRANSFERASE"/>
    <property type="match status" value="1"/>
</dbReference>
<dbReference type="GO" id="GO:0031515">
    <property type="term" value="C:tRNA (m1A) methyltransferase complex"/>
    <property type="evidence" value="ECO:0007669"/>
    <property type="project" value="UniProtKB-UniRule"/>
</dbReference>
<dbReference type="Pfam" id="PF08704">
    <property type="entry name" value="GCD14"/>
    <property type="match status" value="1"/>
</dbReference>
<dbReference type="PANTHER" id="PTHR12133:SF1">
    <property type="entry name" value="TRNA (ADENINE(58)-N(1))-METHYLTRANSFERASE, MITOCHONDRIAL"/>
    <property type="match status" value="1"/>
</dbReference>
<dbReference type="PROSITE" id="PS51620">
    <property type="entry name" value="SAM_TRM61"/>
    <property type="match status" value="1"/>
</dbReference>
<evidence type="ECO:0000313" key="8">
    <source>
        <dbReference type="EMBL" id="HEL65683.1"/>
    </source>
</evidence>
<evidence type="ECO:0000256" key="5">
    <source>
        <dbReference type="PIRNR" id="PIRNR017269"/>
    </source>
</evidence>
<dbReference type="CDD" id="cd02440">
    <property type="entry name" value="AdoMet_MTases"/>
    <property type="match status" value="1"/>
</dbReference>
<sequence>MVFQEGELIVFVDRHGRYYLQRLQRDGRFHSHRGYIDHDQVIGSPPGSRAVSSIGEEFFVFYPTLMDYTMNMPRKSGIIYPKDTGVILMWADLFPGSRVLLGGVGTGALLLAVVRQVGQAGRVVAYDVRQDMLDYAAQNLRNYLGETPNLTLKLGSVYEPIEEKGFDRILLDVPEPWQAIDTLYNSLLSGGIACAYVPSITQVDAFVNALKQTAAFILIETLEVLLRDWYLSGRSVRPNHRMVGHTGFLVFARKIERSPATEKTAVVLGKSPASPGEG</sequence>
<dbReference type="Gene3D" id="3.10.330.20">
    <property type="match status" value="1"/>
</dbReference>
<dbReference type="Pfam" id="PF14801">
    <property type="entry name" value="TrmI-like_N"/>
    <property type="match status" value="1"/>
</dbReference>
<keyword evidence="4 5" id="KW-0819">tRNA processing</keyword>
<comment type="catalytic activity">
    <reaction evidence="5">
        <text>adenosine(58) in tRNA + S-adenosyl-L-methionine = N(1)-methyladenosine(58) in tRNA + S-adenosyl-L-homocysteine + H(+)</text>
        <dbReference type="Rhea" id="RHEA:43152"/>
        <dbReference type="Rhea" id="RHEA-COMP:10365"/>
        <dbReference type="Rhea" id="RHEA-COMP:10366"/>
        <dbReference type="ChEBI" id="CHEBI:15378"/>
        <dbReference type="ChEBI" id="CHEBI:57856"/>
        <dbReference type="ChEBI" id="CHEBI:59789"/>
        <dbReference type="ChEBI" id="CHEBI:74411"/>
        <dbReference type="ChEBI" id="CHEBI:74491"/>
        <dbReference type="EC" id="2.1.1.220"/>
    </reaction>
</comment>
<evidence type="ECO:0000256" key="1">
    <source>
        <dbReference type="ARBA" id="ARBA00022603"/>
    </source>
</evidence>
<accession>A0A7C2EJM0</accession>
<keyword evidence="1 5" id="KW-0489">Methyltransferase</keyword>
<dbReference type="Gene3D" id="3.40.50.150">
    <property type="entry name" value="Vaccinia Virus protein VP39"/>
    <property type="match status" value="1"/>
</dbReference>
<keyword evidence="2 5" id="KW-0808">Transferase</keyword>
<dbReference type="EC" id="2.1.1.220" evidence="5"/>
<dbReference type="GO" id="GO:0160107">
    <property type="term" value="F:tRNA (adenine(58)-N1)-methyltransferase activity"/>
    <property type="evidence" value="ECO:0007669"/>
    <property type="project" value="UniProtKB-EC"/>
</dbReference>
<dbReference type="FunFam" id="3.10.330.20:FF:000003">
    <property type="entry name" value="tRNA (Adenine(58)-N(1))-methyltransferase, mitochondrial isoform X1"/>
    <property type="match status" value="1"/>
</dbReference>
<dbReference type="InterPro" id="IPR029063">
    <property type="entry name" value="SAM-dependent_MTases_sf"/>
</dbReference>
<dbReference type="SUPFAM" id="SSF53335">
    <property type="entry name" value="S-adenosyl-L-methionine-dependent methyltransferases"/>
    <property type="match status" value="1"/>
</dbReference>
<dbReference type="EMBL" id="DSMU01000207">
    <property type="protein sequence ID" value="HEL65683.1"/>
    <property type="molecule type" value="Genomic_DNA"/>
</dbReference>
<evidence type="ECO:0000259" key="7">
    <source>
        <dbReference type="Pfam" id="PF08704"/>
    </source>
</evidence>
<evidence type="ECO:0000256" key="4">
    <source>
        <dbReference type="ARBA" id="ARBA00022694"/>
    </source>
</evidence>
<comment type="similarity">
    <text evidence="5">Belongs to the class I-like SAM-binding methyltransferase superfamily. TRM61 family.</text>
</comment>
<dbReference type="PIRSF" id="PIRSF017269">
    <property type="entry name" value="GCD14"/>
    <property type="match status" value="1"/>
</dbReference>
<evidence type="ECO:0000256" key="3">
    <source>
        <dbReference type="ARBA" id="ARBA00022691"/>
    </source>
</evidence>
<comment type="function">
    <text evidence="5">Catalyzes the S-adenosyl-L-methionine-dependent formation of N(1)-methyladenine at position 58 (m1A58) in tRNA.</text>
</comment>
<gene>
    <name evidence="8" type="ORF">ENQ34_03245</name>
</gene>
<dbReference type="GO" id="GO:0030488">
    <property type="term" value="P:tRNA methylation"/>
    <property type="evidence" value="ECO:0007669"/>
    <property type="project" value="InterPro"/>
</dbReference>
<keyword evidence="3 5" id="KW-0949">S-adenosyl-L-methionine</keyword>
<dbReference type="InterPro" id="IPR049470">
    <property type="entry name" value="TRM61_C"/>
</dbReference>
<dbReference type="InterPro" id="IPR014816">
    <property type="entry name" value="tRNA_MeTrfase_Gcd14"/>
</dbReference>
<reference evidence="8" key="1">
    <citation type="journal article" date="2020" name="mSystems">
        <title>Genome- and Community-Level Interaction Insights into Carbon Utilization and Element Cycling Functions of Hydrothermarchaeota in Hydrothermal Sediment.</title>
        <authorList>
            <person name="Zhou Z."/>
            <person name="Liu Y."/>
            <person name="Xu W."/>
            <person name="Pan J."/>
            <person name="Luo Z.H."/>
            <person name="Li M."/>
        </authorList>
    </citation>
    <scope>NUCLEOTIDE SEQUENCE [LARGE SCALE GENOMIC DNA]</scope>
    <source>
        <strain evidence="8">SpSt-300</strain>
    </source>
</reference>
<comment type="caution">
    <text evidence="8">The sequence shown here is derived from an EMBL/GenBank/DDBJ whole genome shotgun (WGS) entry which is preliminary data.</text>
</comment>
<protein>
    <recommendedName>
        <fullName evidence="5">tRNA (adenine(58)-N(1))-methyltransferase TrmI</fullName>
        <ecNumber evidence="5">2.1.1.220</ecNumber>
    </recommendedName>
</protein>